<proteinExistence type="predicted"/>
<feature type="chain" id="PRO_5043326607" evidence="1">
    <location>
        <begin position="25"/>
        <end position="131"/>
    </location>
</feature>
<dbReference type="Proteomes" id="UP001497482">
    <property type="component" value="Chromosome 20"/>
</dbReference>
<dbReference type="AlphaFoldDB" id="A0AAV2KX23"/>
<feature type="signal peptide" evidence="1">
    <location>
        <begin position="1"/>
        <end position="24"/>
    </location>
</feature>
<sequence length="131" mass="14981">MDLAHHCDRAWILVLVLVLAPALPAVRPGLELFSEVVFEEDRFMWSQNILLHRPQTQTASASGDSVRHSSLKQDRRVCDEFCYTVRSGFHWRLHDDTSALTIELCVEHSIRNDQCAITYCALRDCTQVLSP</sequence>
<reference evidence="2 3" key="1">
    <citation type="submission" date="2024-04" db="EMBL/GenBank/DDBJ databases">
        <authorList>
            <person name="Waldvogel A.-M."/>
            <person name="Schoenle A."/>
        </authorList>
    </citation>
    <scope>NUCLEOTIDE SEQUENCE [LARGE SCALE GENOMIC DNA]</scope>
</reference>
<keyword evidence="3" id="KW-1185">Reference proteome</keyword>
<dbReference type="EMBL" id="OZ035842">
    <property type="protein sequence ID" value="CAL1594572.1"/>
    <property type="molecule type" value="Genomic_DNA"/>
</dbReference>
<evidence type="ECO:0000313" key="3">
    <source>
        <dbReference type="Proteomes" id="UP001497482"/>
    </source>
</evidence>
<keyword evidence="1" id="KW-0732">Signal</keyword>
<organism evidence="2 3">
    <name type="scientific">Knipowitschia caucasica</name>
    <name type="common">Caucasian dwarf goby</name>
    <name type="synonym">Pomatoschistus caucasicus</name>
    <dbReference type="NCBI Taxonomy" id="637954"/>
    <lineage>
        <taxon>Eukaryota</taxon>
        <taxon>Metazoa</taxon>
        <taxon>Chordata</taxon>
        <taxon>Craniata</taxon>
        <taxon>Vertebrata</taxon>
        <taxon>Euteleostomi</taxon>
        <taxon>Actinopterygii</taxon>
        <taxon>Neopterygii</taxon>
        <taxon>Teleostei</taxon>
        <taxon>Neoteleostei</taxon>
        <taxon>Acanthomorphata</taxon>
        <taxon>Gobiaria</taxon>
        <taxon>Gobiiformes</taxon>
        <taxon>Gobioidei</taxon>
        <taxon>Gobiidae</taxon>
        <taxon>Gobiinae</taxon>
        <taxon>Knipowitschia</taxon>
    </lineage>
</organism>
<name>A0AAV2KX23_KNICA</name>
<evidence type="ECO:0000313" key="2">
    <source>
        <dbReference type="EMBL" id="CAL1594572.1"/>
    </source>
</evidence>
<accession>A0AAV2KX23</accession>
<gene>
    <name evidence="2" type="ORF">KC01_LOCUS23525</name>
</gene>
<protein>
    <submittedName>
        <fullName evidence="2">Uncharacterized protein</fullName>
    </submittedName>
</protein>
<evidence type="ECO:0000256" key="1">
    <source>
        <dbReference type="SAM" id="SignalP"/>
    </source>
</evidence>